<dbReference type="PANTHER" id="PTHR41523:SF8">
    <property type="entry name" value="ETHYLENE RESPONSE SENSOR PROTEIN"/>
    <property type="match status" value="1"/>
</dbReference>
<evidence type="ECO:0000313" key="10">
    <source>
        <dbReference type="EMBL" id="AJP73795.1"/>
    </source>
</evidence>
<feature type="transmembrane region" description="Helical" evidence="8">
    <location>
        <begin position="98"/>
        <end position="120"/>
    </location>
</feature>
<keyword evidence="11" id="KW-1185">Reference proteome</keyword>
<keyword evidence="6" id="KW-0418">Kinase</keyword>
<evidence type="ECO:0000313" key="11">
    <source>
        <dbReference type="Proteomes" id="UP000032300"/>
    </source>
</evidence>
<keyword evidence="8" id="KW-1133">Transmembrane helix</keyword>
<proteinExistence type="predicted"/>
<reference evidence="10 11" key="1">
    <citation type="journal article" date="2015" name="Int. J. Syst. Evol. Microbiol.">
        <title>Sphingomonas hengshuiensis sp. nov., isolated from lake wetland.</title>
        <authorList>
            <person name="Wei S."/>
            <person name="Wang T."/>
            <person name="Liu H."/>
            <person name="Zhang C."/>
            <person name="Guo J."/>
            <person name="Wang Q."/>
            <person name="Liang K."/>
            <person name="Zhang Z."/>
        </authorList>
    </citation>
    <scope>NUCLEOTIDE SEQUENCE [LARGE SCALE GENOMIC DNA]</scope>
    <source>
        <strain evidence="10 11">WHSC-8</strain>
    </source>
</reference>
<evidence type="ECO:0000256" key="7">
    <source>
        <dbReference type="ARBA" id="ARBA00022840"/>
    </source>
</evidence>
<dbReference type="AlphaFoldDB" id="A0A7U4JBI9"/>
<organism evidence="10 11">
    <name type="scientific">Sphingomonas hengshuiensis</name>
    <dbReference type="NCBI Taxonomy" id="1609977"/>
    <lineage>
        <taxon>Bacteria</taxon>
        <taxon>Pseudomonadati</taxon>
        <taxon>Pseudomonadota</taxon>
        <taxon>Alphaproteobacteria</taxon>
        <taxon>Sphingomonadales</taxon>
        <taxon>Sphingomonadaceae</taxon>
        <taxon>Sphingomonas</taxon>
    </lineage>
</organism>
<keyword evidence="3" id="KW-0597">Phosphoprotein</keyword>
<evidence type="ECO:0000256" key="3">
    <source>
        <dbReference type="ARBA" id="ARBA00022553"/>
    </source>
</evidence>
<dbReference type="OrthoDB" id="9767435at2"/>
<keyword evidence="4" id="KW-0808">Transferase</keyword>
<feature type="domain" description="Signal transduction histidine kinase subgroup 2 dimerisation and phosphoacceptor" evidence="9">
    <location>
        <begin position="144"/>
        <end position="189"/>
    </location>
</feature>
<evidence type="ECO:0000259" key="9">
    <source>
        <dbReference type="Pfam" id="PF07568"/>
    </source>
</evidence>
<evidence type="ECO:0000256" key="4">
    <source>
        <dbReference type="ARBA" id="ARBA00022679"/>
    </source>
</evidence>
<evidence type="ECO:0000256" key="2">
    <source>
        <dbReference type="ARBA" id="ARBA00012438"/>
    </source>
</evidence>
<dbReference type="InterPro" id="IPR011495">
    <property type="entry name" value="Sig_transdc_His_kin_sub2_dim/P"/>
</dbReference>
<keyword evidence="7" id="KW-0067">ATP-binding</keyword>
<feature type="transmembrane region" description="Helical" evidence="8">
    <location>
        <begin position="53"/>
        <end position="86"/>
    </location>
</feature>
<comment type="catalytic activity">
    <reaction evidence="1">
        <text>ATP + protein L-histidine = ADP + protein N-phospho-L-histidine.</text>
        <dbReference type="EC" id="2.7.13.3"/>
    </reaction>
</comment>
<dbReference type="Proteomes" id="UP000032300">
    <property type="component" value="Chromosome"/>
</dbReference>
<dbReference type="Pfam" id="PF07568">
    <property type="entry name" value="HisKA_2"/>
    <property type="match status" value="1"/>
</dbReference>
<evidence type="ECO:0000256" key="5">
    <source>
        <dbReference type="ARBA" id="ARBA00022741"/>
    </source>
</evidence>
<evidence type="ECO:0000256" key="6">
    <source>
        <dbReference type="ARBA" id="ARBA00022777"/>
    </source>
</evidence>
<reference evidence="10 11" key="2">
    <citation type="submission" date="2015-02" db="EMBL/GenBank/DDBJ databases">
        <title>The complete genome of Sphingomonas hengshuiensis sp. WHSC-8 isolated from soil of Hengshui Lake.</title>
        <authorList>
            <person name="Wei S."/>
            <person name="Guo J."/>
            <person name="Su C."/>
            <person name="Wu R."/>
            <person name="Zhang Z."/>
            <person name="Liang K."/>
            <person name="Li H."/>
            <person name="Wang T."/>
            <person name="Liu H."/>
            <person name="Zhang C."/>
            <person name="Li Z."/>
            <person name="Wang Q."/>
            <person name="Meng J."/>
        </authorList>
    </citation>
    <scope>NUCLEOTIDE SEQUENCE [LARGE SCALE GENOMIC DNA]</scope>
    <source>
        <strain evidence="10 11">WHSC-8</strain>
    </source>
</reference>
<protein>
    <recommendedName>
        <fullName evidence="2">histidine kinase</fullName>
        <ecNumber evidence="2">2.7.13.3</ecNumber>
    </recommendedName>
</protein>
<keyword evidence="8" id="KW-0812">Transmembrane</keyword>
<accession>A0A7U4JBI9</accession>
<dbReference type="GO" id="GO:0004673">
    <property type="term" value="F:protein histidine kinase activity"/>
    <property type="evidence" value="ECO:0007669"/>
    <property type="project" value="UniProtKB-EC"/>
</dbReference>
<dbReference type="Gene3D" id="3.30.450.20">
    <property type="entry name" value="PAS domain"/>
    <property type="match status" value="1"/>
</dbReference>
<keyword evidence="8" id="KW-0472">Membrane</keyword>
<evidence type="ECO:0000256" key="8">
    <source>
        <dbReference type="SAM" id="Phobius"/>
    </source>
</evidence>
<keyword evidence="5" id="KW-0547">Nucleotide-binding</keyword>
<dbReference type="PANTHER" id="PTHR41523">
    <property type="entry name" value="TWO-COMPONENT SYSTEM SENSOR PROTEIN"/>
    <property type="match status" value="1"/>
</dbReference>
<dbReference type="KEGG" id="sphi:TS85_21350"/>
<feature type="transmembrane region" description="Helical" evidence="8">
    <location>
        <begin position="20"/>
        <end position="41"/>
    </location>
</feature>
<evidence type="ECO:0000256" key="1">
    <source>
        <dbReference type="ARBA" id="ARBA00000085"/>
    </source>
</evidence>
<name>A0A7U4JBI9_9SPHN</name>
<dbReference type="EC" id="2.7.13.3" evidence="2"/>
<dbReference type="GO" id="GO:0005524">
    <property type="term" value="F:ATP binding"/>
    <property type="evidence" value="ECO:0007669"/>
    <property type="project" value="UniProtKB-KW"/>
</dbReference>
<gene>
    <name evidence="10" type="ORF">TS85_21350</name>
</gene>
<dbReference type="EMBL" id="CP010836">
    <property type="protein sequence ID" value="AJP73795.1"/>
    <property type="molecule type" value="Genomic_DNA"/>
</dbReference>
<sequence>MGRIGELDLPDRLAGTLPRWLTSVCVGLLATTCAGVLRFALDLLVPGAAVFPLIFPAAMIATLFAGWRAGATCGTISILFSWYYLFPIRGSFLFENPAAAVSVGNVAVACAITVTLAEIFRRAVHRVARERDRELAERDLLLEEFEHRVKNNFALVASLLEMQRRRAGSGETAEALTTALSRIESIARARIAISIAAAVRPAWSTSLPISTNSAPRWPRRCSCAARSR</sequence>